<dbReference type="InterPro" id="IPR049730">
    <property type="entry name" value="SNF2/RAD54-like_C"/>
</dbReference>
<dbReference type="PANTHER" id="PTHR47161">
    <property type="entry name" value="LYMPHOID-SPECIFIC HELICASE"/>
    <property type="match status" value="1"/>
</dbReference>
<dbReference type="Pfam" id="PF00271">
    <property type="entry name" value="Helicase_C"/>
    <property type="match status" value="1"/>
</dbReference>
<keyword evidence="12" id="KW-1185">Reference proteome</keyword>
<keyword evidence="7" id="KW-0175">Coiled coil</keyword>
<organism evidence="12 13">
    <name type="scientific">Ceratina calcarata</name>
    <dbReference type="NCBI Taxonomy" id="156304"/>
    <lineage>
        <taxon>Eukaryota</taxon>
        <taxon>Metazoa</taxon>
        <taxon>Ecdysozoa</taxon>
        <taxon>Arthropoda</taxon>
        <taxon>Hexapoda</taxon>
        <taxon>Insecta</taxon>
        <taxon>Pterygota</taxon>
        <taxon>Neoptera</taxon>
        <taxon>Endopterygota</taxon>
        <taxon>Hymenoptera</taxon>
        <taxon>Apocrita</taxon>
        <taxon>Aculeata</taxon>
        <taxon>Apoidea</taxon>
        <taxon>Anthophila</taxon>
        <taxon>Apidae</taxon>
        <taxon>Ceratina</taxon>
        <taxon>Zadontomerus</taxon>
    </lineage>
</organism>
<dbReference type="PROSITE" id="PS51194">
    <property type="entry name" value="HELICASE_CTER"/>
    <property type="match status" value="1"/>
</dbReference>
<dbReference type="GO" id="GO:0044027">
    <property type="term" value="P:negative regulation of gene expression via chromosomal CpG island methylation"/>
    <property type="evidence" value="ECO:0007669"/>
    <property type="project" value="TreeGrafter"/>
</dbReference>
<dbReference type="GO" id="GO:0004386">
    <property type="term" value="F:helicase activity"/>
    <property type="evidence" value="ECO:0007669"/>
    <property type="project" value="UniProtKB-KW"/>
</dbReference>
<dbReference type="GeneID" id="108624877"/>
<gene>
    <name evidence="13" type="primary">LOC108624877</name>
</gene>
<dbReference type="Pfam" id="PF00176">
    <property type="entry name" value="SNF2-rel_dom"/>
    <property type="match status" value="1"/>
</dbReference>
<dbReference type="InterPro" id="IPR001650">
    <property type="entry name" value="Helicase_C-like"/>
</dbReference>
<dbReference type="SUPFAM" id="SSF52540">
    <property type="entry name" value="P-loop containing nucleoside triphosphate hydrolases"/>
    <property type="match status" value="2"/>
</dbReference>
<dbReference type="KEGG" id="ccal:108624877"/>
<dbReference type="Gene3D" id="3.40.50.300">
    <property type="entry name" value="P-loop containing nucleotide triphosphate hydrolases"/>
    <property type="match status" value="1"/>
</dbReference>
<proteinExistence type="inferred from homology"/>
<keyword evidence="6" id="KW-0067">ATP-binding</keyword>
<dbReference type="GO" id="GO:0016787">
    <property type="term" value="F:hydrolase activity"/>
    <property type="evidence" value="ECO:0007669"/>
    <property type="project" value="UniProtKB-KW"/>
</dbReference>
<dbReference type="SMART" id="SM00487">
    <property type="entry name" value="DEXDc"/>
    <property type="match status" value="1"/>
</dbReference>
<evidence type="ECO:0000256" key="2">
    <source>
        <dbReference type="ARBA" id="ARBA00007025"/>
    </source>
</evidence>
<dbReference type="GO" id="GO:0003682">
    <property type="term" value="F:chromatin binding"/>
    <property type="evidence" value="ECO:0007669"/>
    <property type="project" value="TreeGrafter"/>
</dbReference>
<feature type="domain" description="Helicase C-terminal" evidence="11">
    <location>
        <begin position="567"/>
        <end position="733"/>
    </location>
</feature>
<dbReference type="Gene3D" id="3.40.50.10810">
    <property type="entry name" value="Tandem AAA-ATPase domain"/>
    <property type="match status" value="1"/>
</dbReference>
<evidence type="ECO:0000256" key="8">
    <source>
        <dbReference type="ARBA" id="ARBA00023242"/>
    </source>
</evidence>
<dbReference type="Proteomes" id="UP000694925">
    <property type="component" value="Unplaced"/>
</dbReference>
<dbReference type="GO" id="GO:0005721">
    <property type="term" value="C:pericentric heterochromatin"/>
    <property type="evidence" value="ECO:0007669"/>
    <property type="project" value="TreeGrafter"/>
</dbReference>
<dbReference type="InterPro" id="IPR014001">
    <property type="entry name" value="Helicase_ATP-bd"/>
</dbReference>
<evidence type="ECO:0000259" key="10">
    <source>
        <dbReference type="PROSITE" id="PS51192"/>
    </source>
</evidence>
<feature type="compositionally biased region" description="Basic and acidic residues" evidence="9">
    <location>
        <begin position="82"/>
        <end position="95"/>
    </location>
</feature>
<dbReference type="GO" id="GO:0031508">
    <property type="term" value="P:pericentric heterochromatin formation"/>
    <property type="evidence" value="ECO:0007669"/>
    <property type="project" value="TreeGrafter"/>
</dbReference>
<evidence type="ECO:0000256" key="3">
    <source>
        <dbReference type="ARBA" id="ARBA00022741"/>
    </source>
</evidence>
<evidence type="ECO:0000313" key="12">
    <source>
        <dbReference type="Proteomes" id="UP000694925"/>
    </source>
</evidence>
<feature type="region of interest" description="Disordered" evidence="9">
    <location>
        <begin position="82"/>
        <end position="106"/>
    </location>
</feature>
<keyword evidence="5" id="KW-0347">Helicase</keyword>
<dbReference type="GO" id="GO:0005524">
    <property type="term" value="F:ATP binding"/>
    <property type="evidence" value="ECO:0007669"/>
    <property type="project" value="UniProtKB-KW"/>
</dbReference>
<evidence type="ECO:0000256" key="5">
    <source>
        <dbReference type="ARBA" id="ARBA00022806"/>
    </source>
</evidence>
<dbReference type="AlphaFoldDB" id="A0AAJ7IYS6"/>
<keyword evidence="8" id="KW-0539">Nucleus</keyword>
<sequence length="768" mass="89173">MEVDTNDMDNSNYTLESNLKNTNNEKKRKREETKESKQIAEEKYIQDLQEQQYKRLMHLLNRSKFYSSYIVDKINNGLAKETNAKTSEEDNKENYNDGNMPSRLKGNKQVNKVKNHISKNVQEKIHNETSKLDLNEEEMLKDSEIKAKPIDNIETPRYFNGELRDYQKRGFQWLRVLYENGINGILGDEMGLGKTIQAIALLCHLIEKQQDGPYLLVVPLSTVPNWLIEFERFAPKLPVVLFHGPISERLAARREIKKKYPITLSFSTFPIVLTTFEVPLVEQHFLRSFNWRYIIVDEGQKIKNHQCKLVKVLKSFKSMNRLLMTGTPLQNNLAELWSLLNFLLPEIFDDLAVFESWFDAKHFERNEGTKKFLKLEAEKQVLSTLREILKPFMLRREKSEVCADVPPKKEIVIYAPLTELQHGLYKAVVTRDIDKLTKIESEKLQMLTSDGQRPKRKCVLNKSVDSIMKSAVANSLLAETNKSMNSNKGKYTKSTKMREEEQNLLQWKQYTDVTERNRDFLINIQVGSWTLYKKILNHPYMIHCPLGHDGLPKIDEQLVKASGKLLVLDTLLAKLKQRGHKVLLYSTWTQILDMIEDYLSLRDYKYVRLDGQTKLEARKEHVKQFNTDPETFLFLLSTRAGGVGLNLMGADTVIIYDPDWNPQADIQAMARCHRIGQTRPVVIYKLCAKGTIDEIIYNRAEAKRVLEKVVISTNMKKLSINNKSDLLALQRLLESKECQVIASENEVLTDEELNKLLDRSDMYIKQES</sequence>
<dbReference type="CDD" id="cd18793">
    <property type="entry name" value="SF2_C_SNF"/>
    <property type="match status" value="1"/>
</dbReference>
<comment type="subcellular location">
    <subcellularLocation>
        <location evidence="1">Nucleus</location>
    </subcellularLocation>
</comment>
<dbReference type="SMART" id="SM00490">
    <property type="entry name" value="HELICc"/>
    <property type="match status" value="1"/>
</dbReference>
<comment type="similarity">
    <text evidence="2">Belongs to the SNF2/RAD54 helicase family.</text>
</comment>
<dbReference type="RefSeq" id="XP_017879954.1">
    <property type="nucleotide sequence ID" value="XM_018024465.2"/>
</dbReference>
<dbReference type="GO" id="GO:0005634">
    <property type="term" value="C:nucleus"/>
    <property type="evidence" value="ECO:0007669"/>
    <property type="project" value="UniProtKB-SubCell"/>
</dbReference>
<reference evidence="13" key="1">
    <citation type="submission" date="2025-08" db="UniProtKB">
        <authorList>
            <consortium name="RefSeq"/>
        </authorList>
    </citation>
    <scope>IDENTIFICATION</scope>
    <source>
        <tissue evidence="13">Whole body</tissue>
    </source>
</reference>
<accession>A0AAJ7IYS6</accession>
<dbReference type="PANTHER" id="PTHR47161:SF1">
    <property type="entry name" value="LYMPHOID-SPECIFIC HELICASE"/>
    <property type="match status" value="1"/>
</dbReference>
<dbReference type="GO" id="GO:0006346">
    <property type="term" value="P:DNA methylation-dependent constitutive heterochromatin formation"/>
    <property type="evidence" value="ECO:0007669"/>
    <property type="project" value="TreeGrafter"/>
</dbReference>
<dbReference type="FunFam" id="3.40.50.10810:FF:000015">
    <property type="entry name" value="lymphoid-specific helicase isoform X1"/>
    <property type="match status" value="1"/>
</dbReference>
<evidence type="ECO:0000256" key="1">
    <source>
        <dbReference type="ARBA" id="ARBA00004123"/>
    </source>
</evidence>
<feature type="domain" description="Helicase ATP-binding" evidence="10">
    <location>
        <begin position="175"/>
        <end position="346"/>
    </location>
</feature>
<evidence type="ECO:0000259" key="11">
    <source>
        <dbReference type="PROSITE" id="PS51194"/>
    </source>
</evidence>
<protein>
    <submittedName>
        <fullName evidence="13">Lymphoid-specific helicase-like</fullName>
    </submittedName>
</protein>
<keyword evidence="3" id="KW-0547">Nucleotide-binding</keyword>
<evidence type="ECO:0000256" key="6">
    <source>
        <dbReference type="ARBA" id="ARBA00022840"/>
    </source>
</evidence>
<dbReference type="InterPro" id="IPR000330">
    <property type="entry name" value="SNF2_N"/>
</dbReference>
<dbReference type="InterPro" id="IPR038718">
    <property type="entry name" value="SNF2-like_sf"/>
</dbReference>
<evidence type="ECO:0000256" key="7">
    <source>
        <dbReference type="ARBA" id="ARBA00023054"/>
    </source>
</evidence>
<feature type="compositionally biased region" description="Polar residues" evidence="9">
    <location>
        <begin position="8"/>
        <end position="19"/>
    </location>
</feature>
<evidence type="ECO:0000313" key="13">
    <source>
        <dbReference type="RefSeq" id="XP_017879954.1"/>
    </source>
</evidence>
<dbReference type="InterPro" id="IPR027417">
    <property type="entry name" value="P-loop_NTPase"/>
</dbReference>
<evidence type="ECO:0000256" key="4">
    <source>
        <dbReference type="ARBA" id="ARBA00022801"/>
    </source>
</evidence>
<keyword evidence="4" id="KW-0378">Hydrolase</keyword>
<feature type="region of interest" description="Disordered" evidence="9">
    <location>
        <begin position="1"/>
        <end position="37"/>
    </location>
</feature>
<dbReference type="PROSITE" id="PS51192">
    <property type="entry name" value="HELICASE_ATP_BIND_1"/>
    <property type="match status" value="1"/>
</dbReference>
<name>A0AAJ7IYS6_9HYME</name>
<evidence type="ECO:0000256" key="9">
    <source>
        <dbReference type="SAM" id="MobiDB-lite"/>
    </source>
</evidence>